<dbReference type="Pfam" id="PF00535">
    <property type="entry name" value="Glycos_transf_2"/>
    <property type="match status" value="1"/>
</dbReference>
<keyword evidence="3" id="KW-0328">Glycosyltransferase</keyword>
<dbReference type="EMBL" id="SJPZ01000002">
    <property type="protein sequence ID" value="TWU63384.1"/>
    <property type="molecule type" value="Genomic_DNA"/>
</dbReference>
<dbReference type="OrthoDB" id="396512at2"/>
<organism evidence="3 4">
    <name type="scientific">Crateriforma conspicua</name>
    <dbReference type="NCBI Taxonomy" id="2527996"/>
    <lineage>
        <taxon>Bacteria</taxon>
        <taxon>Pseudomonadati</taxon>
        <taxon>Planctomycetota</taxon>
        <taxon>Planctomycetia</taxon>
        <taxon>Planctomycetales</taxon>
        <taxon>Planctomycetaceae</taxon>
        <taxon>Crateriforma</taxon>
    </lineage>
</organism>
<feature type="region of interest" description="Disordered" evidence="1">
    <location>
        <begin position="307"/>
        <end position="336"/>
    </location>
</feature>
<feature type="domain" description="Glycosyltransferase 2-like" evidence="2">
    <location>
        <begin position="4"/>
        <end position="132"/>
    </location>
</feature>
<proteinExistence type="predicted"/>
<sequence length="336" mass="38075">MRSSCLINCHNYVDYVGEAIDSALAQSKPFDEVIVVDDGSSDGSVDRIRKDYGGHAKVRLIAKPQAGQLSCFHVGLAESRGDLLFFLDADDRYAPEMLQRVTDLYRRRPEIGFVSTGYRRFGAIEGWHPPASGSRRRGISVASAALHRCWIGNPTSCLSMRRTVAQKVLPYPDESDWQTRADDVLVLGSSIMGADKYHLELPLVEYRIHDRNHFAGKRLDAVGKMRYALCVERMVNWYLRAARVNRDSIAYLLHREFRTCERPSSKELRSYLRMLGRGRLPWSTRLDYSLNMVLHYAKEYRRRKATPPAVEPDLAVTEAPRHANATGTSQSNVKAA</sequence>
<dbReference type="SUPFAM" id="SSF53448">
    <property type="entry name" value="Nucleotide-diphospho-sugar transferases"/>
    <property type="match status" value="1"/>
</dbReference>
<name>A0A5C6FQ16_9PLAN</name>
<gene>
    <name evidence="3" type="primary">hyaD</name>
    <name evidence="3" type="ORF">V7x_51240</name>
</gene>
<reference evidence="3 4" key="1">
    <citation type="submission" date="2019-02" db="EMBL/GenBank/DDBJ databases">
        <title>Deep-cultivation of Planctomycetes and their phenomic and genomic characterization uncovers novel biology.</title>
        <authorList>
            <person name="Wiegand S."/>
            <person name="Jogler M."/>
            <person name="Boedeker C."/>
            <person name="Pinto D."/>
            <person name="Vollmers J."/>
            <person name="Rivas-Marin E."/>
            <person name="Kohn T."/>
            <person name="Peeters S.H."/>
            <person name="Heuer A."/>
            <person name="Rast P."/>
            <person name="Oberbeckmann S."/>
            <person name="Bunk B."/>
            <person name="Jeske O."/>
            <person name="Meyerdierks A."/>
            <person name="Storesund J.E."/>
            <person name="Kallscheuer N."/>
            <person name="Luecker S."/>
            <person name="Lage O.M."/>
            <person name="Pohl T."/>
            <person name="Merkel B.J."/>
            <person name="Hornburger P."/>
            <person name="Mueller R.-W."/>
            <person name="Bruemmer F."/>
            <person name="Labrenz M."/>
            <person name="Spormann A.M."/>
            <person name="Op Den Camp H."/>
            <person name="Overmann J."/>
            <person name="Amann R."/>
            <person name="Jetten M.S.M."/>
            <person name="Mascher T."/>
            <person name="Medema M.H."/>
            <person name="Devos D.P."/>
            <person name="Kaster A.-K."/>
            <person name="Ovreas L."/>
            <person name="Rohde M."/>
            <person name="Galperin M.Y."/>
            <person name="Jogler C."/>
        </authorList>
    </citation>
    <scope>NUCLEOTIDE SEQUENCE [LARGE SCALE GENOMIC DNA]</scope>
    <source>
        <strain evidence="3 4">V7</strain>
    </source>
</reference>
<protein>
    <submittedName>
        <fullName evidence="3">Hyaluronan synthase</fullName>
        <ecNumber evidence="3">2.4.1.212</ecNumber>
    </submittedName>
</protein>
<keyword evidence="3" id="KW-0808">Transferase</keyword>
<dbReference type="Gene3D" id="3.90.550.10">
    <property type="entry name" value="Spore Coat Polysaccharide Biosynthesis Protein SpsA, Chain A"/>
    <property type="match status" value="1"/>
</dbReference>
<dbReference type="PANTHER" id="PTHR43685">
    <property type="entry name" value="GLYCOSYLTRANSFERASE"/>
    <property type="match status" value="1"/>
</dbReference>
<dbReference type="Proteomes" id="UP000316476">
    <property type="component" value="Unassembled WGS sequence"/>
</dbReference>
<dbReference type="InterPro" id="IPR029044">
    <property type="entry name" value="Nucleotide-diphossugar_trans"/>
</dbReference>
<feature type="compositionally biased region" description="Polar residues" evidence="1">
    <location>
        <begin position="325"/>
        <end position="336"/>
    </location>
</feature>
<evidence type="ECO:0000313" key="3">
    <source>
        <dbReference type="EMBL" id="TWU63384.1"/>
    </source>
</evidence>
<dbReference type="AlphaFoldDB" id="A0A5C6FQ16"/>
<evidence type="ECO:0000313" key="4">
    <source>
        <dbReference type="Proteomes" id="UP000316476"/>
    </source>
</evidence>
<accession>A0A5C6FQ16</accession>
<dbReference type="RefSeq" id="WP_146416000.1">
    <property type="nucleotide sequence ID" value="NZ_SJPZ01000002.1"/>
</dbReference>
<evidence type="ECO:0000259" key="2">
    <source>
        <dbReference type="Pfam" id="PF00535"/>
    </source>
</evidence>
<dbReference type="GO" id="GO:0050501">
    <property type="term" value="F:hyaluronan synthase activity"/>
    <property type="evidence" value="ECO:0007669"/>
    <property type="project" value="UniProtKB-EC"/>
</dbReference>
<dbReference type="CDD" id="cd00761">
    <property type="entry name" value="Glyco_tranf_GTA_type"/>
    <property type="match status" value="1"/>
</dbReference>
<dbReference type="InterPro" id="IPR001173">
    <property type="entry name" value="Glyco_trans_2-like"/>
</dbReference>
<dbReference type="InterPro" id="IPR050834">
    <property type="entry name" value="Glycosyltransf_2"/>
</dbReference>
<evidence type="ECO:0000256" key="1">
    <source>
        <dbReference type="SAM" id="MobiDB-lite"/>
    </source>
</evidence>
<dbReference type="PANTHER" id="PTHR43685:SF11">
    <property type="entry name" value="GLYCOSYLTRANSFERASE TAGX-RELATED"/>
    <property type="match status" value="1"/>
</dbReference>
<dbReference type="EC" id="2.4.1.212" evidence="3"/>
<comment type="caution">
    <text evidence="3">The sequence shown here is derived from an EMBL/GenBank/DDBJ whole genome shotgun (WGS) entry which is preliminary data.</text>
</comment>